<dbReference type="AlphaFoldDB" id="A0A923LM53"/>
<gene>
    <name evidence="5" type="ORF">H8S37_16205</name>
</gene>
<dbReference type="PANTHER" id="PTHR45953:SF1">
    <property type="entry name" value="IDURONATE 2-SULFATASE"/>
    <property type="match status" value="1"/>
</dbReference>
<dbReference type="InterPro" id="IPR017850">
    <property type="entry name" value="Alkaline_phosphatase_core_sf"/>
</dbReference>
<dbReference type="PANTHER" id="PTHR45953">
    <property type="entry name" value="IDURONATE 2-SULFATASE"/>
    <property type="match status" value="1"/>
</dbReference>
<keyword evidence="6" id="KW-1185">Reference proteome</keyword>
<dbReference type="EMBL" id="JACOPF010000005">
    <property type="protein sequence ID" value="MBC5690456.1"/>
    <property type="molecule type" value="Genomic_DNA"/>
</dbReference>
<dbReference type="Pfam" id="PF00884">
    <property type="entry name" value="Sulfatase"/>
    <property type="match status" value="1"/>
</dbReference>
<keyword evidence="3 5" id="KW-0378">Hydrolase</keyword>
<dbReference type="PROSITE" id="PS00149">
    <property type="entry name" value="SULFATASE_2"/>
    <property type="match status" value="1"/>
</dbReference>
<accession>A0A923LM53</accession>
<dbReference type="PROSITE" id="PS00523">
    <property type="entry name" value="SULFATASE_1"/>
    <property type="match status" value="1"/>
</dbReference>
<dbReference type="Proteomes" id="UP000652477">
    <property type="component" value="Unassembled WGS sequence"/>
</dbReference>
<dbReference type="RefSeq" id="WP_186877106.1">
    <property type="nucleotide sequence ID" value="NZ_JACOPF010000005.1"/>
</dbReference>
<dbReference type="GO" id="GO:0046872">
    <property type="term" value="F:metal ion binding"/>
    <property type="evidence" value="ECO:0007669"/>
    <property type="project" value="UniProtKB-KW"/>
</dbReference>
<keyword evidence="2" id="KW-0479">Metal-binding</keyword>
<dbReference type="InterPro" id="IPR024607">
    <property type="entry name" value="Sulfatase_CS"/>
</dbReference>
<comment type="similarity">
    <text evidence="1">Belongs to the sulfatase family.</text>
</comment>
<evidence type="ECO:0000313" key="6">
    <source>
        <dbReference type="Proteomes" id="UP000652477"/>
    </source>
</evidence>
<sequence length="529" mass="61795">MNKKNILLIMTDQHRNDFVGYMPNSRMDTPNIDRIANEGTGFMHCQSPNPICTPARTALITGRYPRQIGTLTMSGDLFPQIPTFMQALQKAGYETYGIGKFHFQQTWKWGTQVHTGINIKEHEENNKCYGYDHTWEVAGKSLLLNNYCNYADFLNKEGLLQKMEQYVINSGTNSDYPSHNFDQGIPSPLEEKYYIDKVIGEKSREYIDNHDLNNPFYMAVSFCSPHRPYDAPQRYVDMFPLEDKDYYALQEGENLTDEERHNINVQIRQYKAMITLIDEEVGKILQLLEDKEILEDTLIIFTSDHGDMQGDHYRLQKAFPWKQCATVPLAIRMPGFHSKSLVKAPVELTDVAATILDYAGLEPEEALSKSWPAYNNIIPCRSLLPIVRGEAESVRAYSFTETEYTEEQDWTSLKAVNARGGDIPLRKERVNPERTERWQMLQTREYKYIKYNKYKTPGKYHEELYYLVDDPEELRDVSKNPQHRHMIHYFREQLLYLMDNVTIPAQKIWTPVQTWQPENFLEDKQGDHS</sequence>
<evidence type="ECO:0000256" key="3">
    <source>
        <dbReference type="ARBA" id="ARBA00022801"/>
    </source>
</evidence>
<dbReference type="InterPro" id="IPR000917">
    <property type="entry name" value="Sulfatase_N"/>
</dbReference>
<dbReference type="SUPFAM" id="SSF53649">
    <property type="entry name" value="Alkaline phosphatase-like"/>
    <property type="match status" value="1"/>
</dbReference>
<proteinExistence type="inferred from homology"/>
<evidence type="ECO:0000256" key="1">
    <source>
        <dbReference type="ARBA" id="ARBA00008779"/>
    </source>
</evidence>
<evidence type="ECO:0000256" key="2">
    <source>
        <dbReference type="ARBA" id="ARBA00022723"/>
    </source>
</evidence>
<organism evidence="5 6">
    <name type="scientific">Mediterraneibacter hominis</name>
    <dbReference type="NCBI Taxonomy" id="2763054"/>
    <lineage>
        <taxon>Bacteria</taxon>
        <taxon>Bacillati</taxon>
        <taxon>Bacillota</taxon>
        <taxon>Clostridia</taxon>
        <taxon>Lachnospirales</taxon>
        <taxon>Lachnospiraceae</taxon>
        <taxon>Mediterraneibacter</taxon>
    </lineage>
</organism>
<dbReference type="CDD" id="cd16022">
    <property type="entry name" value="sulfatase_like"/>
    <property type="match status" value="1"/>
</dbReference>
<evidence type="ECO:0000259" key="4">
    <source>
        <dbReference type="Pfam" id="PF00884"/>
    </source>
</evidence>
<dbReference type="GO" id="GO:0005737">
    <property type="term" value="C:cytoplasm"/>
    <property type="evidence" value="ECO:0007669"/>
    <property type="project" value="TreeGrafter"/>
</dbReference>
<dbReference type="GO" id="GO:0008484">
    <property type="term" value="F:sulfuric ester hydrolase activity"/>
    <property type="evidence" value="ECO:0007669"/>
    <property type="project" value="TreeGrafter"/>
</dbReference>
<comment type="caution">
    <text evidence="5">The sequence shown here is derived from an EMBL/GenBank/DDBJ whole genome shotgun (WGS) entry which is preliminary data.</text>
</comment>
<reference evidence="5" key="1">
    <citation type="submission" date="2020-08" db="EMBL/GenBank/DDBJ databases">
        <title>Genome public.</title>
        <authorList>
            <person name="Liu C."/>
            <person name="Sun Q."/>
        </authorList>
    </citation>
    <scope>NUCLEOTIDE SEQUENCE</scope>
    <source>
        <strain evidence="5">NSJ-55</strain>
    </source>
</reference>
<evidence type="ECO:0000313" key="5">
    <source>
        <dbReference type="EMBL" id="MBC5690456.1"/>
    </source>
</evidence>
<protein>
    <submittedName>
        <fullName evidence="5">Sulfatase-like hydrolase/transferase</fullName>
    </submittedName>
</protein>
<feature type="domain" description="Sulfatase N-terminal" evidence="4">
    <location>
        <begin position="4"/>
        <end position="360"/>
    </location>
</feature>
<name>A0A923LM53_9FIRM</name>
<dbReference type="Gene3D" id="3.40.720.10">
    <property type="entry name" value="Alkaline Phosphatase, subunit A"/>
    <property type="match status" value="1"/>
</dbReference>